<accession>A0A425C396</accession>
<name>A0A425C396_9STRA</name>
<organism evidence="1 2">
    <name type="scientific">Peronospora effusa</name>
    <dbReference type="NCBI Taxonomy" id="542832"/>
    <lineage>
        <taxon>Eukaryota</taxon>
        <taxon>Sar</taxon>
        <taxon>Stramenopiles</taxon>
        <taxon>Oomycota</taxon>
        <taxon>Peronosporomycetes</taxon>
        <taxon>Peronosporales</taxon>
        <taxon>Peronosporaceae</taxon>
        <taxon>Peronospora</taxon>
    </lineage>
</organism>
<proteinExistence type="predicted"/>
<gene>
    <name evidence="1" type="ORF">DD237_008249</name>
</gene>
<reference evidence="1 2" key="1">
    <citation type="submission" date="2018-06" db="EMBL/GenBank/DDBJ databases">
        <title>Comparative genomics of downy mildews reveals potential adaptations to biotrophy.</title>
        <authorList>
            <person name="Fletcher K."/>
            <person name="Klosterman S.J."/>
            <person name="Derevnina L."/>
            <person name="Martin F."/>
            <person name="Koike S."/>
            <person name="Reyes Chin-Wo S."/>
            <person name="Mou B."/>
            <person name="Michelmore R."/>
        </authorList>
    </citation>
    <scope>NUCLEOTIDE SEQUENCE [LARGE SCALE GENOMIC DNA]</scope>
    <source>
        <strain evidence="1 2">R13</strain>
    </source>
</reference>
<dbReference type="EMBL" id="QKXF01000421">
    <property type="protein sequence ID" value="RQM11502.1"/>
    <property type="molecule type" value="Genomic_DNA"/>
</dbReference>
<dbReference type="VEuPathDB" id="FungiDB:DD237_008249"/>
<comment type="caution">
    <text evidence="1">The sequence shown here is derived from an EMBL/GenBank/DDBJ whole genome shotgun (WGS) entry which is preliminary data.</text>
</comment>
<protein>
    <submittedName>
        <fullName evidence="1">Uncharacterized protein</fullName>
    </submittedName>
</protein>
<dbReference type="Proteomes" id="UP000286097">
    <property type="component" value="Unassembled WGS sequence"/>
</dbReference>
<sequence length="121" mass="13932">MYEHARTADVHKTKHQSVSFKAVVGHLNRRNAVFFYSSNTSVPSNLVVGSVEKELDDFMYEIMCPTLDQMRVRTSYVKDGLKLLAWKNLRNGGRVRYPVARLFQFPETSERSFAIRGNMSV</sequence>
<dbReference type="AlphaFoldDB" id="A0A425C396"/>
<evidence type="ECO:0000313" key="1">
    <source>
        <dbReference type="EMBL" id="RQM11502.1"/>
    </source>
</evidence>
<evidence type="ECO:0000313" key="2">
    <source>
        <dbReference type="Proteomes" id="UP000286097"/>
    </source>
</evidence>